<organism evidence="3 5">
    <name type="scientific">Enterococcus malodoratus ATCC 43197</name>
    <dbReference type="NCBI Taxonomy" id="1158601"/>
    <lineage>
        <taxon>Bacteria</taxon>
        <taxon>Bacillati</taxon>
        <taxon>Bacillota</taxon>
        <taxon>Bacilli</taxon>
        <taxon>Lactobacillales</taxon>
        <taxon>Enterococcaceae</taxon>
        <taxon>Enterococcus</taxon>
    </lineage>
</organism>
<dbReference type="PATRIC" id="fig|1158601.3.peg.4440"/>
<dbReference type="Proteomes" id="UP000013783">
    <property type="component" value="Unassembled WGS sequence"/>
</dbReference>
<dbReference type="RefSeq" id="WP_010743243.1">
    <property type="nucleotide sequence ID" value="NZ_KB946253.1"/>
</dbReference>
<feature type="signal peptide" evidence="2">
    <location>
        <begin position="1"/>
        <end position="24"/>
    </location>
</feature>
<evidence type="ECO:0000256" key="1">
    <source>
        <dbReference type="SAM" id="MobiDB-lite"/>
    </source>
</evidence>
<accession>R2NKL5</accession>
<evidence type="ECO:0000313" key="4">
    <source>
        <dbReference type="EMBL" id="EOT69787.1"/>
    </source>
</evidence>
<evidence type="ECO:0000313" key="6">
    <source>
        <dbReference type="Proteomes" id="UP000014148"/>
    </source>
</evidence>
<proteinExistence type="predicted"/>
<keyword evidence="6" id="KW-1185">Reference proteome</keyword>
<evidence type="ECO:0000313" key="3">
    <source>
        <dbReference type="EMBL" id="EOH71523.1"/>
    </source>
</evidence>
<dbReference type="EMBL" id="AJAK01000032">
    <property type="protein sequence ID" value="EOH71523.1"/>
    <property type="molecule type" value="Genomic_DNA"/>
</dbReference>
<gene>
    <name evidence="4" type="ORF">I585_01256</name>
    <name evidence="3" type="ORF">UAI_04477</name>
</gene>
<feature type="region of interest" description="Disordered" evidence="1">
    <location>
        <begin position="36"/>
        <end position="90"/>
    </location>
</feature>
<reference evidence="4 6" key="2">
    <citation type="submission" date="2013-03" db="EMBL/GenBank/DDBJ databases">
        <title>The Genome Sequence of Enterococcus malodoratus ATCC_43197 (PacBio/Illumina hybrid assembly).</title>
        <authorList>
            <consortium name="The Broad Institute Genomics Platform"/>
            <consortium name="The Broad Institute Genome Sequencing Center for Infectious Disease"/>
            <person name="Earl A."/>
            <person name="Russ C."/>
            <person name="Gilmore M."/>
            <person name="Surin D."/>
            <person name="Walker B."/>
            <person name="Young S."/>
            <person name="Zeng Q."/>
            <person name="Gargeya S."/>
            <person name="Fitzgerald M."/>
            <person name="Haas B."/>
            <person name="Abouelleil A."/>
            <person name="Allen A.W."/>
            <person name="Alvarado L."/>
            <person name="Arachchi H.M."/>
            <person name="Berlin A.M."/>
            <person name="Chapman S.B."/>
            <person name="Gainer-Dewar J."/>
            <person name="Goldberg J."/>
            <person name="Griggs A."/>
            <person name="Gujja S."/>
            <person name="Hansen M."/>
            <person name="Howarth C."/>
            <person name="Imamovic A."/>
            <person name="Ireland A."/>
            <person name="Larimer J."/>
            <person name="McCowan C."/>
            <person name="Murphy C."/>
            <person name="Pearson M."/>
            <person name="Poon T.W."/>
            <person name="Priest M."/>
            <person name="Roberts A."/>
            <person name="Saif S."/>
            <person name="Shea T."/>
            <person name="Sisk P."/>
            <person name="Sykes S."/>
            <person name="Wortman J."/>
            <person name="Nusbaum C."/>
            <person name="Birren B."/>
        </authorList>
    </citation>
    <scope>NUCLEOTIDE SEQUENCE [LARGE SCALE GENOMIC DNA]</scope>
    <source>
        <strain evidence="4 6">ATCC 43197</strain>
    </source>
</reference>
<dbReference type="EMBL" id="ASWA01000002">
    <property type="protein sequence ID" value="EOT69787.1"/>
    <property type="molecule type" value="Genomic_DNA"/>
</dbReference>
<keyword evidence="2" id="KW-0732">Signal</keyword>
<evidence type="ECO:0000313" key="5">
    <source>
        <dbReference type="Proteomes" id="UP000013783"/>
    </source>
</evidence>
<sequence length="146" mass="16020">MKKNILFTLAVVCLLSLFSTIDSENVYGENQILNPVDPQEAVNPIPPEEKAESSSKNLPEASTVESTSETKPETLKQKTPAPVKKKKKKNPRTFITDDFFSANAIALLDDGRSDGAGGQDREEEDQLVQVVKLLSGVVLHGRKLEK</sequence>
<dbReference type="Proteomes" id="UP000014148">
    <property type="component" value="Unassembled WGS sequence"/>
</dbReference>
<evidence type="ECO:0000256" key="2">
    <source>
        <dbReference type="SAM" id="SignalP"/>
    </source>
</evidence>
<protein>
    <submittedName>
        <fullName evidence="3">Uncharacterized protein</fullName>
    </submittedName>
</protein>
<dbReference type="AlphaFoldDB" id="R2NKL5"/>
<comment type="caution">
    <text evidence="3">The sequence shown here is derived from an EMBL/GenBank/DDBJ whole genome shotgun (WGS) entry which is preliminary data.</text>
</comment>
<reference evidence="3 5" key="1">
    <citation type="submission" date="2013-02" db="EMBL/GenBank/DDBJ databases">
        <title>The Genome Sequence of Enterococcus malodoratus ATCC_43197.</title>
        <authorList>
            <consortium name="The Broad Institute Genome Sequencing Platform"/>
            <consortium name="The Broad Institute Genome Sequencing Center for Infectious Disease"/>
            <person name="Earl A.M."/>
            <person name="Gilmore M.S."/>
            <person name="Lebreton F."/>
            <person name="Walker B."/>
            <person name="Young S.K."/>
            <person name="Zeng Q."/>
            <person name="Gargeya S."/>
            <person name="Fitzgerald M."/>
            <person name="Haas B."/>
            <person name="Abouelleil A."/>
            <person name="Alvarado L."/>
            <person name="Arachchi H.M."/>
            <person name="Berlin A.M."/>
            <person name="Chapman S.B."/>
            <person name="Dewar J."/>
            <person name="Goldberg J."/>
            <person name="Griggs A."/>
            <person name="Gujja S."/>
            <person name="Hansen M."/>
            <person name="Howarth C."/>
            <person name="Imamovic A."/>
            <person name="Larimer J."/>
            <person name="McCowan C."/>
            <person name="Murphy C."/>
            <person name="Neiman D."/>
            <person name="Pearson M."/>
            <person name="Priest M."/>
            <person name="Roberts A."/>
            <person name="Saif S."/>
            <person name="Shea T."/>
            <person name="Sisk P."/>
            <person name="Sykes S."/>
            <person name="Wortman J."/>
            <person name="Nusbaum C."/>
            <person name="Birren B."/>
        </authorList>
    </citation>
    <scope>NUCLEOTIDE SEQUENCE [LARGE SCALE GENOMIC DNA]</scope>
    <source>
        <strain evidence="3 5">ATCC 43197</strain>
    </source>
</reference>
<name>R2NKL5_9ENTE</name>
<dbReference type="STRING" id="71451.RV07_GL000724"/>
<feature type="chain" id="PRO_5039397109" evidence="2">
    <location>
        <begin position="25"/>
        <end position="146"/>
    </location>
</feature>